<organism evidence="5 6">
    <name type="scientific">Brachionus calyciflorus</name>
    <dbReference type="NCBI Taxonomy" id="104777"/>
    <lineage>
        <taxon>Eukaryota</taxon>
        <taxon>Metazoa</taxon>
        <taxon>Spiralia</taxon>
        <taxon>Gnathifera</taxon>
        <taxon>Rotifera</taxon>
        <taxon>Eurotatoria</taxon>
        <taxon>Monogononta</taxon>
        <taxon>Pseudotrocha</taxon>
        <taxon>Ploima</taxon>
        <taxon>Brachionidae</taxon>
        <taxon>Brachionus</taxon>
    </lineage>
</organism>
<dbReference type="AlphaFoldDB" id="A0A814C7S7"/>
<dbReference type="InterPro" id="IPR000235">
    <property type="entry name" value="Ribosomal_uS7"/>
</dbReference>
<evidence type="ECO:0000256" key="2">
    <source>
        <dbReference type="ARBA" id="ARBA00022980"/>
    </source>
</evidence>
<dbReference type="Pfam" id="PF00177">
    <property type="entry name" value="Ribosomal_S7"/>
    <property type="match status" value="1"/>
</dbReference>
<reference evidence="5" key="1">
    <citation type="submission" date="2021-02" db="EMBL/GenBank/DDBJ databases">
        <authorList>
            <person name="Nowell W R."/>
        </authorList>
    </citation>
    <scope>NUCLEOTIDE SEQUENCE</scope>
    <source>
        <strain evidence="5">Ploen Becks lab</strain>
    </source>
</reference>
<gene>
    <name evidence="5" type="ORF">OXX778_LOCUS13265</name>
</gene>
<dbReference type="SUPFAM" id="SSF47973">
    <property type="entry name" value="Ribosomal protein S7"/>
    <property type="match status" value="1"/>
</dbReference>
<dbReference type="InterPro" id="IPR023798">
    <property type="entry name" value="Ribosomal_uS7_dom"/>
</dbReference>
<dbReference type="OrthoDB" id="9972728at2759"/>
<comment type="similarity">
    <text evidence="1">Belongs to the universal ribosomal protein uS7 family.</text>
</comment>
<evidence type="ECO:0000313" key="6">
    <source>
        <dbReference type="Proteomes" id="UP000663879"/>
    </source>
</evidence>
<evidence type="ECO:0000259" key="4">
    <source>
        <dbReference type="Pfam" id="PF00177"/>
    </source>
</evidence>
<evidence type="ECO:0000313" key="5">
    <source>
        <dbReference type="EMBL" id="CAF0937893.1"/>
    </source>
</evidence>
<protein>
    <recommendedName>
        <fullName evidence="4">Small ribosomal subunit protein uS7 domain-containing protein</fullName>
    </recommendedName>
</protein>
<keyword evidence="3" id="KW-0687">Ribonucleoprotein</keyword>
<evidence type="ECO:0000256" key="1">
    <source>
        <dbReference type="ARBA" id="ARBA00007151"/>
    </source>
</evidence>
<dbReference type="GO" id="GO:1990904">
    <property type="term" value="C:ribonucleoprotein complex"/>
    <property type="evidence" value="ECO:0007669"/>
    <property type="project" value="UniProtKB-KW"/>
</dbReference>
<dbReference type="PANTHER" id="PTHR11205">
    <property type="entry name" value="RIBOSOMAL PROTEIN S7"/>
    <property type="match status" value="1"/>
</dbReference>
<dbReference type="InterPro" id="IPR036823">
    <property type="entry name" value="Ribosomal_uS7_dom_sf"/>
</dbReference>
<evidence type="ECO:0000256" key="3">
    <source>
        <dbReference type="ARBA" id="ARBA00023274"/>
    </source>
</evidence>
<dbReference type="Gene3D" id="1.10.455.10">
    <property type="entry name" value="Ribosomal protein S7 domain"/>
    <property type="match status" value="1"/>
</dbReference>
<feature type="domain" description="Small ribosomal subunit protein uS7" evidence="4">
    <location>
        <begin position="63"/>
        <end position="211"/>
    </location>
</feature>
<keyword evidence="6" id="KW-1185">Reference proteome</keyword>
<sequence length="400" mass="46655">MWASGLVNLERLSCLILSRSYARRANYLQPIVNKSDLDTVDSEDPRHYKLIKSPDGYESNAISYNSRIHKFSKILMKNGNSYLSRSLLDQTLYSIKLKQIEKFNKTEDGNKKKEIETNPRKIFLGAMDNTKPILKVVGIVKSGISYQVPVPMSEKEREFKATKLIISSCQDKDNKSRFYDILAQELIDAFNNQGKSIKKKIDIHKLAEANRAYAHYRCYSDATKIQPIQTTYPQTKSINNQDIKTLDTILKGFAGGSEFHFDCYVKDIEILEDDDFYKVYKKCGARAFRNKKLIEKKLKLNDLSLDVNKVVVLVTIESRVDFSFVKSFMIHKRNIFKEFTNADFTLKRNRFDGFRKSIKFYYLCTNHLKSELCRDNKLKTSYYLDKNMFIVEWNRNSCIC</sequence>
<dbReference type="GO" id="GO:0006412">
    <property type="term" value="P:translation"/>
    <property type="evidence" value="ECO:0007669"/>
    <property type="project" value="InterPro"/>
</dbReference>
<accession>A0A814C7S7</accession>
<dbReference type="Proteomes" id="UP000663879">
    <property type="component" value="Unassembled WGS sequence"/>
</dbReference>
<comment type="caution">
    <text evidence="5">The sequence shown here is derived from an EMBL/GenBank/DDBJ whole genome shotgun (WGS) entry which is preliminary data.</text>
</comment>
<name>A0A814C7S7_9BILA</name>
<keyword evidence="2" id="KW-0689">Ribosomal protein</keyword>
<dbReference type="EMBL" id="CAJNOC010002521">
    <property type="protein sequence ID" value="CAF0937893.1"/>
    <property type="molecule type" value="Genomic_DNA"/>
</dbReference>
<dbReference type="GO" id="GO:0005840">
    <property type="term" value="C:ribosome"/>
    <property type="evidence" value="ECO:0007669"/>
    <property type="project" value="UniProtKB-KW"/>
</dbReference>
<proteinExistence type="inferred from homology"/>